<evidence type="ECO:0000256" key="10">
    <source>
        <dbReference type="ARBA" id="ARBA00023004"/>
    </source>
</evidence>
<dbReference type="SFLD" id="SFLDG01082">
    <property type="entry name" value="B12-binding_domain_containing"/>
    <property type="match status" value="1"/>
</dbReference>
<dbReference type="GO" id="GO:0046872">
    <property type="term" value="F:metal ion binding"/>
    <property type="evidence" value="ECO:0007669"/>
    <property type="project" value="UniProtKB-KW"/>
</dbReference>
<gene>
    <name evidence="18" type="ORF">TH63_06880</name>
</gene>
<dbReference type="Gene3D" id="3.40.50.12160">
    <property type="entry name" value="Methylthiotransferase, N-terminal domain"/>
    <property type="match status" value="1"/>
</dbReference>
<dbReference type="CDD" id="cd01335">
    <property type="entry name" value="Radical_SAM"/>
    <property type="match status" value="1"/>
</dbReference>
<dbReference type="GO" id="GO:0051539">
    <property type="term" value="F:4 iron, 4 sulfur cluster binding"/>
    <property type="evidence" value="ECO:0007669"/>
    <property type="project" value="UniProtKB-KW"/>
</dbReference>
<dbReference type="PANTHER" id="PTHR43837">
    <property type="entry name" value="RIBOSOMAL PROTEIN S12 METHYLTHIOTRANSFERASE RIMO"/>
    <property type="match status" value="1"/>
</dbReference>
<dbReference type="InterPro" id="IPR038135">
    <property type="entry name" value="Methylthiotransferase_N_sf"/>
</dbReference>
<comment type="cofactor">
    <cofactor evidence="1">
        <name>[4Fe-4S] cluster</name>
        <dbReference type="ChEBI" id="CHEBI:49883"/>
    </cofactor>
</comment>
<dbReference type="InterPro" id="IPR005840">
    <property type="entry name" value="Ribosomal_uS12_MeSTrfase_RimO"/>
</dbReference>
<dbReference type="InterPro" id="IPR005839">
    <property type="entry name" value="Methylthiotransferase"/>
</dbReference>
<dbReference type="InterPro" id="IPR007197">
    <property type="entry name" value="rSAM"/>
</dbReference>
<comment type="similarity">
    <text evidence="14">Belongs to the methylthiotransferase family. MtaB subfamily.</text>
</comment>
<dbReference type="STRING" id="1379910.TH63_06880"/>
<evidence type="ECO:0000256" key="15">
    <source>
        <dbReference type="ARBA" id="ARBA00069898"/>
    </source>
</evidence>
<dbReference type="FunFam" id="3.80.30.20:FF:000001">
    <property type="entry name" value="tRNA-2-methylthio-N(6)-dimethylallyladenosine synthase 2"/>
    <property type="match status" value="1"/>
</dbReference>
<dbReference type="GO" id="GO:0035599">
    <property type="term" value="F:aspartic acid methylthiotransferase activity"/>
    <property type="evidence" value="ECO:0007669"/>
    <property type="project" value="TreeGrafter"/>
</dbReference>
<dbReference type="EC" id="2.8.4.5" evidence="3"/>
<dbReference type="FunFam" id="3.40.50.12160:FF:000004">
    <property type="entry name" value="Threonylcarbamoyladenosine tRNA methylthiotransferase MtaB"/>
    <property type="match status" value="1"/>
</dbReference>
<dbReference type="PATRIC" id="fig|1379910.4.peg.1503"/>
<evidence type="ECO:0000259" key="16">
    <source>
        <dbReference type="PROSITE" id="PS51449"/>
    </source>
</evidence>
<dbReference type="Pfam" id="PF04055">
    <property type="entry name" value="Radical_SAM"/>
    <property type="match status" value="1"/>
</dbReference>
<dbReference type="SFLD" id="SFLDS00029">
    <property type="entry name" value="Radical_SAM"/>
    <property type="match status" value="1"/>
</dbReference>
<keyword evidence="7" id="KW-0949">S-adenosyl-L-methionine</keyword>
<organism evidence="18 19">
    <name type="scientific">Rufibacter radiotolerans</name>
    <dbReference type="NCBI Taxonomy" id="1379910"/>
    <lineage>
        <taxon>Bacteria</taxon>
        <taxon>Pseudomonadati</taxon>
        <taxon>Bacteroidota</taxon>
        <taxon>Cytophagia</taxon>
        <taxon>Cytophagales</taxon>
        <taxon>Hymenobacteraceae</taxon>
        <taxon>Rufibacter</taxon>
    </lineage>
</organism>
<evidence type="ECO:0000256" key="9">
    <source>
        <dbReference type="ARBA" id="ARBA00022723"/>
    </source>
</evidence>
<evidence type="ECO:0000256" key="13">
    <source>
        <dbReference type="ARBA" id="ARBA00051661"/>
    </source>
</evidence>
<keyword evidence="19" id="KW-1185">Reference proteome</keyword>
<dbReference type="AlphaFoldDB" id="A0A0H4VJ63"/>
<keyword evidence="6" id="KW-0808">Transferase</keyword>
<reference evidence="18 19" key="1">
    <citation type="submission" date="2015-01" db="EMBL/GenBank/DDBJ databases">
        <title>Rufibacter sp./DG31D/ whole genome sequencing.</title>
        <authorList>
            <person name="Kim M.K."/>
            <person name="Srinivasan S."/>
            <person name="Lee J.-J."/>
        </authorList>
    </citation>
    <scope>NUCLEOTIDE SEQUENCE [LARGE SCALE GENOMIC DNA]</scope>
    <source>
        <strain evidence="18 19">DG31D</strain>
    </source>
</reference>
<dbReference type="SUPFAM" id="SSF102114">
    <property type="entry name" value="Radical SAM enzymes"/>
    <property type="match status" value="1"/>
</dbReference>
<dbReference type="SMART" id="SM00729">
    <property type="entry name" value="Elp3"/>
    <property type="match status" value="1"/>
</dbReference>
<evidence type="ECO:0000256" key="7">
    <source>
        <dbReference type="ARBA" id="ARBA00022691"/>
    </source>
</evidence>
<dbReference type="PROSITE" id="PS51449">
    <property type="entry name" value="MTTASE_N"/>
    <property type="match status" value="1"/>
</dbReference>
<evidence type="ECO:0000313" key="19">
    <source>
        <dbReference type="Proteomes" id="UP000036458"/>
    </source>
</evidence>
<dbReference type="GO" id="GO:0035598">
    <property type="term" value="F:tRNA (N(6)-L-threonylcarbamoyladenosine(37)-C(2))-methylthiotransferase activity"/>
    <property type="evidence" value="ECO:0007669"/>
    <property type="project" value="UniProtKB-EC"/>
</dbReference>
<dbReference type="InterPro" id="IPR020612">
    <property type="entry name" value="Methylthiotransferase_CS"/>
</dbReference>
<dbReference type="InterPro" id="IPR058240">
    <property type="entry name" value="rSAM_sf"/>
</dbReference>
<feature type="domain" description="Radical SAM core" evidence="17">
    <location>
        <begin position="137"/>
        <end position="368"/>
    </location>
</feature>
<evidence type="ECO:0000256" key="6">
    <source>
        <dbReference type="ARBA" id="ARBA00022679"/>
    </source>
</evidence>
<evidence type="ECO:0000256" key="1">
    <source>
        <dbReference type="ARBA" id="ARBA00001966"/>
    </source>
</evidence>
<feature type="domain" description="MTTase N-terminal" evidence="16">
    <location>
        <begin position="2"/>
        <end position="114"/>
    </location>
</feature>
<keyword evidence="9" id="KW-0479">Metal-binding</keyword>
<evidence type="ECO:0000256" key="5">
    <source>
        <dbReference type="ARBA" id="ARBA00022490"/>
    </source>
</evidence>
<keyword evidence="10" id="KW-0408">Iron</keyword>
<keyword evidence="8" id="KW-0819">tRNA processing</keyword>
<evidence type="ECO:0000256" key="2">
    <source>
        <dbReference type="ARBA" id="ARBA00002399"/>
    </source>
</evidence>
<dbReference type="PANTHER" id="PTHR43837:SF1">
    <property type="entry name" value="RIBOSOMAL PROTEIN US12 METHYLTHIOTRANSFERASE RIMO"/>
    <property type="match status" value="1"/>
</dbReference>
<dbReference type="InterPro" id="IPR013848">
    <property type="entry name" value="Methylthiotransferase_N"/>
</dbReference>
<proteinExistence type="inferred from homology"/>
<protein>
    <recommendedName>
        <fullName evidence="15">Threonylcarbamoyladenosine tRNA methylthiotransferase MtaB</fullName>
        <ecNumber evidence="3">2.8.4.5</ecNumber>
    </recommendedName>
    <alternativeName>
        <fullName evidence="12">tRNA-t(6)A37 methylthiotransferase</fullName>
    </alternativeName>
</protein>
<sequence length="439" mass="49578">MKKVAFYTLGCKLNFSETSTLGRIFTERGFEKVEFTDTPDIYVINTCSVTDNADKKCRKVVKEALKHSPNAFITVVGCYAQLKPKAISEIPGVDAVLGAAEKFQLVDILSTFDKKDAPQVHASPVSEANTFVNAYSFGDRTRTFLKVQDGCDYSCTFCTIPQARGKSRSNTIEKVMAEAINIGNSGVKEIVLTGVNTGDFGLQDGERKENFFQLVQELDKVENVSRFRISSIEPNLLSEEIIQFVASSQRFMPHFHVPLQSGSNKILKLMRRRYLRELYAQRVDWIKTAMPHACIGVDVIVGFPGETEEDFLETYNFLNNLNVSYLHVFPYSERANTSATELPGVVPQKTRNQRADMLRILSEKKKRAFYESQIGYEGKVLFEADITDGYMEGFTENYVRVVAKYDPVLVNEQKHVRLTNITPAGLMEAEETYHELLAH</sequence>
<keyword evidence="4" id="KW-0004">4Fe-4S</keyword>
<dbReference type="Gene3D" id="3.80.30.20">
    <property type="entry name" value="tm_1862 like domain"/>
    <property type="match status" value="1"/>
</dbReference>
<dbReference type="Pfam" id="PF00919">
    <property type="entry name" value="UPF0004"/>
    <property type="match status" value="1"/>
</dbReference>
<dbReference type="NCBIfam" id="TIGR01579">
    <property type="entry name" value="MiaB-like-C"/>
    <property type="match status" value="1"/>
</dbReference>
<evidence type="ECO:0000313" key="18">
    <source>
        <dbReference type="EMBL" id="AKQ45423.1"/>
    </source>
</evidence>
<dbReference type="EMBL" id="CP010777">
    <property type="protein sequence ID" value="AKQ45423.1"/>
    <property type="molecule type" value="Genomic_DNA"/>
</dbReference>
<accession>A0A0H4VJ63</accession>
<dbReference type="InterPro" id="IPR006467">
    <property type="entry name" value="MiaB-like_bact"/>
</dbReference>
<keyword evidence="5" id="KW-0963">Cytoplasm</keyword>
<dbReference type="SFLD" id="SFLDG01061">
    <property type="entry name" value="methylthiotransferase"/>
    <property type="match status" value="1"/>
</dbReference>
<dbReference type="InterPro" id="IPR006638">
    <property type="entry name" value="Elp3/MiaA/NifB-like_rSAM"/>
</dbReference>
<dbReference type="PROSITE" id="PS01278">
    <property type="entry name" value="MTTASE_RADICAL"/>
    <property type="match status" value="1"/>
</dbReference>
<evidence type="ECO:0000256" key="14">
    <source>
        <dbReference type="ARBA" id="ARBA00061574"/>
    </source>
</evidence>
<dbReference type="OrthoDB" id="9805215at2"/>
<evidence type="ECO:0000256" key="8">
    <source>
        <dbReference type="ARBA" id="ARBA00022694"/>
    </source>
</evidence>
<keyword evidence="11" id="KW-0411">Iron-sulfur</keyword>
<dbReference type="InterPro" id="IPR023404">
    <property type="entry name" value="rSAM_horseshoe"/>
</dbReference>
<dbReference type="PROSITE" id="PS51918">
    <property type="entry name" value="RADICAL_SAM"/>
    <property type="match status" value="1"/>
</dbReference>
<dbReference type="RefSeq" id="WP_048920299.1">
    <property type="nucleotide sequence ID" value="NZ_CP010777.1"/>
</dbReference>
<dbReference type="KEGG" id="ruf:TH63_06880"/>
<evidence type="ECO:0000256" key="11">
    <source>
        <dbReference type="ARBA" id="ARBA00023014"/>
    </source>
</evidence>
<dbReference type="GO" id="GO:0005829">
    <property type="term" value="C:cytosol"/>
    <property type="evidence" value="ECO:0007669"/>
    <property type="project" value="TreeGrafter"/>
</dbReference>
<comment type="function">
    <text evidence="2">Catalyzes the methylthiolation of N6-threonylcarbamoyladenosine (t(6)A), leading to the formation of 2-methylthio-N6-threonylcarbamoyladenosine (ms(2)t(6)A) at position 37 in tRNAs that read codons beginning with adenine.</text>
</comment>
<dbReference type="Proteomes" id="UP000036458">
    <property type="component" value="Chromosome"/>
</dbReference>
<name>A0A0H4VJ63_9BACT</name>
<evidence type="ECO:0000256" key="12">
    <source>
        <dbReference type="ARBA" id="ARBA00031213"/>
    </source>
</evidence>
<comment type="catalytic activity">
    <reaction evidence="13">
        <text>N(6)-L-threonylcarbamoyladenosine(37) in tRNA + (sulfur carrier)-SH + AH2 + 2 S-adenosyl-L-methionine = 2-methylsulfanyl-N(6)-L-threonylcarbamoyladenosine(37) in tRNA + (sulfur carrier)-H + 5'-deoxyadenosine + L-methionine + A + S-adenosyl-L-homocysteine + 2 H(+)</text>
        <dbReference type="Rhea" id="RHEA:37075"/>
        <dbReference type="Rhea" id="RHEA-COMP:10163"/>
        <dbReference type="Rhea" id="RHEA-COMP:11092"/>
        <dbReference type="Rhea" id="RHEA-COMP:14737"/>
        <dbReference type="Rhea" id="RHEA-COMP:14739"/>
        <dbReference type="ChEBI" id="CHEBI:13193"/>
        <dbReference type="ChEBI" id="CHEBI:15378"/>
        <dbReference type="ChEBI" id="CHEBI:17319"/>
        <dbReference type="ChEBI" id="CHEBI:17499"/>
        <dbReference type="ChEBI" id="CHEBI:29917"/>
        <dbReference type="ChEBI" id="CHEBI:57844"/>
        <dbReference type="ChEBI" id="CHEBI:57856"/>
        <dbReference type="ChEBI" id="CHEBI:59789"/>
        <dbReference type="ChEBI" id="CHEBI:64428"/>
        <dbReference type="ChEBI" id="CHEBI:74418"/>
        <dbReference type="ChEBI" id="CHEBI:74420"/>
        <dbReference type="EC" id="2.8.4.5"/>
    </reaction>
</comment>
<evidence type="ECO:0000256" key="3">
    <source>
        <dbReference type="ARBA" id="ARBA00013273"/>
    </source>
</evidence>
<evidence type="ECO:0000256" key="4">
    <source>
        <dbReference type="ARBA" id="ARBA00022485"/>
    </source>
</evidence>
<evidence type="ECO:0000259" key="17">
    <source>
        <dbReference type="PROSITE" id="PS51918"/>
    </source>
</evidence>
<dbReference type="NCBIfam" id="TIGR00089">
    <property type="entry name" value="MiaB/RimO family radical SAM methylthiotransferase"/>
    <property type="match status" value="1"/>
</dbReference>